<dbReference type="STRING" id="759851.SAMN04244570_0969"/>
<dbReference type="SUPFAM" id="SSF69572">
    <property type="entry name" value="Activating enzymes of the ubiquitin-like proteins"/>
    <property type="match status" value="1"/>
</dbReference>
<protein>
    <submittedName>
        <fullName evidence="2">Hydrogenase accessory protein HypB</fullName>
    </submittedName>
</protein>
<evidence type="ECO:0000313" key="2">
    <source>
        <dbReference type="EMBL" id="EGQ22733.1"/>
    </source>
</evidence>
<dbReference type="PANTHER" id="PTHR43267">
    <property type="entry name" value="TRNA THREONYLCARBAMOYLADENOSINE DEHYDRATASE"/>
    <property type="match status" value="1"/>
</dbReference>
<dbReference type="HOGENOM" id="CLU_013325_4_1_9"/>
<reference evidence="2 3" key="1">
    <citation type="submission" date="2011-04" db="EMBL/GenBank/DDBJ databases">
        <authorList>
            <person name="Muzny D."/>
            <person name="Qin X."/>
            <person name="Deng J."/>
            <person name="Jiang H."/>
            <person name="Liu Y."/>
            <person name="Qu J."/>
            <person name="Song X.-Z."/>
            <person name="Zhang L."/>
            <person name="Thornton R."/>
            <person name="Coyle M."/>
            <person name="Francisco L."/>
            <person name="Jackson L."/>
            <person name="Javaid M."/>
            <person name="Korchina V."/>
            <person name="Kovar C."/>
            <person name="Mata R."/>
            <person name="Mathew T."/>
            <person name="Ngo R."/>
            <person name="Nguyen L."/>
            <person name="Nguyen N."/>
            <person name="Okwuonu G."/>
            <person name="Ongeri F."/>
            <person name="Pham C."/>
            <person name="Simmons D."/>
            <person name="Wilczek-Boney K."/>
            <person name="Hale W."/>
            <person name="Jakkamsetti A."/>
            <person name="Pham P."/>
            <person name="Ruth R."/>
            <person name="San Lucas F."/>
            <person name="Warren J."/>
            <person name="Zhang J."/>
            <person name="Zhao Z."/>
            <person name="Zhou C."/>
            <person name="Zhu D."/>
            <person name="Lee S."/>
            <person name="Bess C."/>
            <person name="Blankenburg K."/>
            <person name="Forbes L."/>
            <person name="Fu Q."/>
            <person name="Gubbala S."/>
            <person name="Hirani K."/>
            <person name="Jayaseelan J.C."/>
            <person name="Lara F."/>
            <person name="Munidasa M."/>
            <person name="Palculict T."/>
            <person name="Patil S."/>
            <person name="Pu L.-L."/>
            <person name="Saada N."/>
            <person name="Tang L."/>
            <person name="Weissenberger G."/>
            <person name="Zhu Y."/>
            <person name="Hemphill L."/>
            <person name="Shang Y."/>
            <person name="Youmans B."/>
            <person name="Ayvaz T."/>
            <person name="Ross M."/>
            <person name="Santibanez J."/>
            <person name="Aqrawi P."/>
            <person name="Gross S."/>
            <person name="Joshi V."/>
            <person name="Fowler G."/>
            <person name="Nazareth L."/>
            <person name="Reid J."/>
            <person name="Worley K."/>
            <person name="Petrosino J."/>
            <person name="Highlander S."/>
            <person name="Gibbs R."/>
        </authorList>
    </citation>
    <scope>NUCLEOTIDE SEQUENCE [LARGE SCALE GENOMIC DNA]</scope>
    <source>
        <strain evidence="2 3">2681</strain>
    </source>
</reference>
<dbReference type="GO" id="GO:0061504">
    <property type="term" value="P:cyclic threonylcarbamoyladenosine biosynthetic process"/>
    <property type="evidence" value="ECO:0007669"/>
    <property type="project" value="TreeGrafter"/>
</dbReference>
<dbReference type="PANTHER" id="PTHR43267:SF1">
    <property type="entry name" value="TRNA THREONYLCARBAMOYLADENOSINE DEHYDRATASE"/>
    <property type="match status" value="1"/>
</dbReference>
<comment type="caution">
    <text evidence="2">The sequence shown here is derived from an EMBL/GenBank/DDBJ whole genome shotgun (WGS) entry which is preliminary data.</text>
</comment>
<accession>F9DVE2</accession>
<gene>
    <name evidence="2" type="primary">hypB</name>
    <name evidence="2" type="ORF">HMPREF9372_2773</name>
</gene>
<dbReference type="FunFam" id="3.40.50.720:FF:000141">
    <property type="entry name" value="tRNA threonylcarbamoyladenosine dehydratase"/>
    <property type="match status" value="1"/>
</dbReference>
<dbReference type="Gene3D" id="3.40.50.720">
    <property type="entry name" value="NAD(P)-binding Rossmann-like Domain"/>
    <property type="match status" value="1"/>
</dbReference>
<dbReference type="InterPro" id="IPR045886">
    <property type="entry name" value="ThiF/MoeB/HesA"/>
</dbReference>
<dbReference type="InterPro" id="IPR000594">
    <property type="entry name" value="ThiF_NAD_FAD-bd"/>
</dbReference>
<proteinExistence type="predicted"/>
<dbReference type="Proteomes" id="UP000005316">
    <property type="component" value="Unassembled WGS sequence"/>
</dbReference>
<dbReference type="CDD" id="cd00755">
    <property type="entry name" value="YgdL_like"/>
    <property type="match status" value="1"/>
</dbReference>
<organism evidence="2 3">
    <name type="scientific">Sporosarcina newyorkensis 2681</name>
    <dbReference type="NCBI Taxonomy" id="1027292"/>
    <lineage>
        <taxon>Bacteria</taxon>
        <taxon>Bacillati</taxon>
        <taxon>Bacillota</taxon>
        <taxon>Bacilli</taxon>
        <taxon>Bacillales</taxon>
        <taxon>Caryophanaceae</taxon>
        <taxon>Sporosarcina</taxon>
    </lineage>
</organism>
<dbReference type="Pfam" id="PF00899">
    <property type="entry name" value="ThiF"/>
    <property type="match status" value="1"/>
</dbReference>
<dbReference type="AlphaFoldDB" id="F9DVE2"/>
<dbReference type="GO" id="GO:0061503">
    <property type="term" value="F:tRNA threonylcarbamoyladenosine dehydratase"/>
    <property type="evidence" value="ECO:0007669"/>
    <property type="project" value="TreeGrafter"/>
</dbReference>
<dbReference type="GO" id="GO:0008641">
    <property type="term" value="F:ubiquitin-like modifier activating enzyme activity"/>
    <property type="evidence" value="ECO:0007669"/>
    <property type="project" value="InterPro"/>
</dbReference>
<evidence type="ECO:0000313" key="3">
    <source>
        <dbReference type="Proteomes" id="UP000005316"/>
    </source>
</evidence>
<dbReference type="EMBL" id="AFPZ01000088">
    <property type="protein sequence ID" value="EGQ22733.1"/>
    <property type="molecule type" value="Genomic_DNA"/>
</dbReference>
<feature type="domain" description="THIF-type NAD/FAD binding fold" evidence="1">
    <location>
        <begin position="26"/>
        <end position="182"/>
    </location>
</feature>
<evidence type="ECO:0000259" key="1">
    <source>
        <dbReference type="Pfam" id="PF00899"/>
    </source>
</evidence>
<dbReference type="InterPro" id="IPR035985">
    <property type="entry name" value="Ubiquitin-activating_enz"/>
</dbReference>
<name>F9DVE2_9BACL</name>
<dbReference type="eggNOG" id="COG1179">
    <property type="taxonomic scope" value="Bacteria"/>
</dbReference>
<sequence>MGYDCINIGNKTNYFKGWVSMLHQFSRNELAIGKEGVERMKGKTVAILGVGGVGSFAAEACARTGVGRIILVDKDTVDITNINRQLVAYLSTVGKSKAGVMKERIEDINKECEVISLHMFYTEETAEEFFSYKPDYVIDASDTISYKIHLIQECLKRGVKVISSMGAANKTDPTRFRIADISKTHTDPLAKVIRLRLRKLGIAKGVPVVFSDESPIVIREDVVETVGNPDASIRKAQMPPASNAFCPSVAGLILASWVLNEIVADIPVERVNDSK</sequence>